<protein>
    <submittedName>
        <fullName evidence="5">Flavin-dependent oxidoreductase</fullName>
    </submittedName>
</protein>
<dbReference type="PANTHER" id="PTHR30011">
    <property type="entry name" value="ALKANESULFONATE MONOOXYGENASE-RELATED"/>
    <property type="match status" value="1"/>
</dbReference>
<dbReference type="Proteomes" id="UP000494261">
    <property type="component" value="Unassembled WGS sequence"/>
</dbReference>
<organism evidence="5 6">
    <name type="scientific">Burkholderia aenigmatica</name>
    <dbReference type="NCBI Taxonomy" id="2015348"/>
    <lineage>
        <taxon>Bacteria</taxon>
        <taxon>Pseudomonadati</taxon>
        <taxon>Pseudomonadota</taxon>
        <taxon>Betaproteobacteria</taxon>
        <taxon>Burkholderiales</taxon>
        <taxon>Burkholderiaceae</taxon>
        <taxon>Burkholderia</taxon>
        <taxon>Burkholderia cepacia complex</taxon>
    </lineage>
</organism>
<dbReference type="GO" id="GO:0004497">
    <property type="term" value="F:monooxygenase activity"/>
    <property type="evidence" value="ECO:0007669"/>
    <property type="project" value="UniProtKB-KW"/>
</dbReference>
<keyword evidence="1" id="KW-0285">Flavoprotein</keyword>
<dbReference type="InterPro" id="IPR051260">
    <property type="entry name" value="Diverse_substr_monoxygenases"/>
</dbReference>
<proteinExistence type="predicted"/>
<evidence type="ECO:0000256" key="1">
    <source>
        <dbReference type="ARBA" id="ARBA00022630"/>
    </source>
</evidence>
<sequence>MRQVALEAAAPRPRFVGTPEHIADGLQEWFEADAADGFIVGGGTPTAFTDFVEQVVPILRERGLFRAEYEGTTLRDHLAVPYPRNRYASA</sequence>
<evidence type="ECO:0000313" key="5">
    <source>
        <dbReference type="EMBL" id="VWB26355.1"/>
    </source>
</evidence>
<keyword evidence="4" id="KW-0503">Monooxygenase</keyword>
<evidence type="ECO:0000256" key="2">
    <source>
        <dbReference type="ARBA" id="ARBA00022643"/>
    </source>
</evidence>
<gene>
    <name evidence="5" type="ORF">BLA13014_00965</name>
</gene>
<dbReference type="AlphaFoldDB" id="A0A6P2IAC0"/>
<keyword evidence="2" id="KW-0288">FMN</keyword>
<reference evidence="5 6" key="1">
    <citation type="submission" date="2019-09" db="EMBL/GenBank/DDBJ databases">
        <authorList>
            <person name="Depoorter E."/>
        </authorList>
    </citation>
    <scope>NUCLEOTIDE SEQUENCE [LARGE SCALE GENOMIC DNA]</scope>
    <source>
        <strain evidence="5">LMG 13014</strain>
    </source>
</reference>
<evidence type="ECO:0000313" key="6">
    <source>
        <dbReference type="Proteomes" id="UP000494261"/>
    </source>
</evidence>
<dbReference type="PANTHER" id="PTHR30011:SF16">
    <property type="entry name" value="C2H2 FINGER DOMAIN TRANSCRIPTION FACTOR (EUROFUNG)-RELATED"/>
    <property type="match status" value="1"/>
</dbReference>
<dbReference type="EMBL" id="CABVQC010000004">
    <property type="protein sequence ID" value="VWB26355.1"/>
    <property type="molecule type" value="Genomic_DNA"/>
</dbReference>
<dbReference type="GO" id="GO:0016705">
    <property type="term" value="F:oxidoreductase activity, acting on paired donors, with incorporation or reduction of molecular oxygen"/>
    <property type="evidence" value="ECO:0007669"/>
    <property type="project" value="InterPro"/>
</dbReference>
<dbReference type="InterPro" id="IPR036661">
    <property type="entry name" value="Luciferase-like_sf"/>
</dbReference>
<name>A0A6P2IAC0_9BURK</name>
<dbReference type="Gene3D" id="3.20.20.30">
    <property type="entry name" value="Luciferase-like domain"/>
    <property type="match status" value="1"/>
</dbReference>
<dbReference type="SUPFAM" id="SSF51679">
    <property type="entry name" value="Bacterial luciferase-like"/>
    <property type="match status" value="1"/>
</dbReference>
<evidence type="ECO:0000256" key="4">
    <source>
        <dbReference type="ARBA" id="ARBA00023033"/>
    </source>
</evidence>
<evidence type="ECO:0000256" key="3">
    <source>
        <dbReference type="ARBA" id="ARBA00023002"/>
    </source>
</evidence>
<keyword evidence="3" id="KW-0560">Oxidoreductase</keyword>
<accession>A0A6P2IAC0</accession>